<protein>
    <recommendedName>
        <fullName evidence="3">8-oxo-dGTP diphosphatase</fullName>
    </recommendedName>
</protein>
<sequence>MRVTGLIGVYSDPDHVIAYDDGEVRQQFALSFSAELLGGELERSDESPDIRWVADNELDELPMHPSIRLRVDHGFEDRAEPDIG</sequence>
<evidence type="ECO:0000313" key="2">
    <source>
        <dbReference type="Proteomes" id="UP001501195"/>
    </source>
</evidence>
<proteinExistence type="predicted"/>
<keyword evidence="2" id="KW-1185">Reference proteome</keyword>
<reference evidence="2" key="1">
    <citation type="journal article" date="2019" name="Int. J. Syst. Evol. Microbiol.">
        <title>The Global Catalogue of Microorganisms (GCM) 10K type strain sequencing project: providing services to taxonomists for standard genome sequencing and annotation.</title>
        <authorList>
            <consortium name="The Broad Institute Genomics Platform"/>
            <consortium name="The Broad Institute Genome Sequencing Center for Infectious Disease"/>
            <person name="Wu L."/>
            <person name="Ma J."/>
        </authorList>
    </citation>
    <scope>NUCLEOTIDE SEQUENCE [LARGE SCALE GENOMIC DNA]</scope>
    <source>
        <strain evidence="2">JCM 18126</strain>
    </source>
</reference>
<gene>
    <name evidence="1" type="ORF">GCM10023225_12610</name>
</gene>
<dbReference type="Proteomes" id="UP001501195">
    <property type="component" value="Unassembled WGS sequence"/>
</dbReference>
<dbReference type="EMBL" id="BAABIL010000165">
    <property type="protein sequence ID" value="GAA4972538.1"/>
    <property type="molecule type" value="Genomic_DNA"/>
</dbReference>
<accession>A0ABP9HJM1</accession>
<dbReference type="Gene3D" id="3.90.79.10">
    <property type="entry name" value="Nucleoside Triphosphate Pyrophosphohydrolase"/>
    <property type="match status" value="1"/>
</dbReference>
<dbReference type="SUPFAM" id="SSF55811">
    <property type="entry name" value="Nudix"/>
    <property type="match status" value="1"/>
</dbReference>
<name>A0ABP9HJM1_9ACTN</name>
<organism evidence="1 2">
    <name type="scientific">Kineococcus glutinatus</name>
    <dbReference type="NCBI Taxonomy" id="1070872"/>
    <lineage>
        <taxon>Bacteria</taxon>
        <taxon>Bacillati</taxon>
        <taxon>Actinomycetota</taxon>
        <taxon>Actinomycetes</taxon>
        <taxon>Kineosporiales</taxon>
        <taxon>Kineosporiaceae</taxon>
        <taxon>Kineococcus</taxon>
    </lineage>
</organism>
<dbReference type="InterPro" id="IPR015797">
    <property type="entry name" value="NUDIX_hydrolase-like_dom_sf"/>
</dbReference>
<comment type="caution">
    <text evidence="1">The sequence shown here is derived from an EMBL/GenBank/DDBJ whole genome shotgun (WGS) entry which is preliminary data.</text>
</comment>
<evidence type="ECO:0008006" key="3">
    <source>
        <dbReference type="Google" id="ProtNLM"/>
    </source>
</evidence>
<evidence type="ECO:0000313" key="1">
    <source>
        <dbReference type="EMBL" id="GAA4972538.1"/>
    </source>
</evidence>